<dbReference type="AlphaFoldDB" id="A0A101JS33"/>
<name>A0A101JS33_9ACTN</name>
<keyword evidence="7" id="KW-1185">Reference proteome</keyword>
<comment type="caution">
    <text evidence="6">The sequence shown here is derived from an EMBL/GenBank/DDBJ whole genome shotgun (WGS) entry which is preliminary data.</text>
</comment>
<sequence length="504" mass="52750">MSSARLRTVVLSCLLTTASLFPAAPAAAVTDESPAPAFVAQDDSPAPTLAGRLAAVQTAKTMNYYPSGAGWSAMWTRFDPIQVDVDLAKVAALGADSVRVVVFPRAFGYPRPHAAYAAKLRKFISIAEAHGLGVRFTLFDWWARYYDTKGSAAWAAAVLAPYADDPRVLAVELKNEMSPDDPEAVAWMRGLIPVVRAAVPAMPLTVSVNGQAGPTGLARLKAALDGTPLDFYDFHFYGASEQALTDIREAQASVAPDPLVIGETGLSTATGSAGEQAAYLARVFRAAALAGVGSVAPWTLTDFSLGAIPSNSAVSTMPAQYEFGLYRIDGSPKPAASVVRAAWAGEAQSDSVLDLSFESDAGNSPWRGNLTEAGAAELDPSTAHDGGRSMRFAATTRSALGLPSLRISPIGPVHGGQAWSAAAWARGTDATGVTEIALSWFDADGRWIGQDTSARLPLGTTDWTQLTVNALAPPAAAGVQLHLKCGDNTGATWFDDISLTEINP</sequence>
<evidence type="ECO:0000256" key="2">
    <source>
        <dbReference type="ARBA" id="ARBA00023295"/>
    </source>
</evidence>
<gene>
    <name evidence="6" type="ORF">ADL15_21070</name>
</gene>
<evidence type="ECO:0000256" key="1">
    <source>
        <dbReference type="ARBA" id="ARBA00022801"/>
    </source>
</evidence>
<dbReference type="RefSeq" id="WP_067693763.1">
    <property type="nucleotide sequence ID" value="NZ_LLZH01000189.1"/>
</dbReference>
<feature type="domain" description="Glycoside hydrolase family 5" evidence="5">
    <location>
        <begin position="80"/>
        <end position="279"/>
    </location>
</feature>
<evidence type="ECO:0000313" key="6">
    <source>
        <dbReference type="EMBL" id="KUL31997.1"/>
    </source>
</evidence>
<dbReference type="SUPFAM" id="SSF51445">
    <property type="entry name" value="(Trans)glycosidases"/>
    <property type="match status" value="1"/>
</dbReference>
<dbReference type="InterPro" id="IPR001547">
    <property type="entry name" value="Glyco_hydro_5"/>
</dbReference>
<dbReference type="GO" id="GO:0000272">
    <property type="term" value="P:polysaccharide catabolic process"/>
    <property type="evidence" value="ECO:0007669"/>
    <property type="project" value="InterPro"/>
</dbReference>
<evidence type="ECO:0000313" key="7">
    <source>
        <dbReference type="Proteomes" id="UP000053244"/>
    </source>
</evidence>
<keyword evidence="1 3" id="KW-0378">Hydrolase</keyword>
<evidence type="ECO:0000256" key="4">
    <source>
        <dbReference type="SAM" id="SignalP"/>
    </source>
</evidence>
<proteinExistence type="inferred from homology"/>
<keyword evidence="4" id="KW-0732">Signal</keyword>
<feature type="chain" id="PRO_5007098085" evidence="4">
    <location>
        <begin position="29"/>
        <end position="504"/>
    </location>
</feature>
<dbReference type="Pfam" id="PF00150">
    <property type="entry name" value="Cellulase"/>
    <property type="match status" value="1"/>
</dbReference>
<dbReference type="GO" id="GO:0004553">
    <property type="term" value="F:hydrolase activity, hydrolyzing O-glycosyl compounds"/>
    <property type="evidence" value="ECO:0007669"/>
    <property type="project" value="InterPro"/>
</dbReference>
<organism evidence="6 7">
    <name type="scientific">Actinoplanes awajinensis subsp. mycoplanecinus</name>
    <dbReference type="NCBI Taxonomy" id="135947"/>
    <lineage>
        <taxon>Bacteria</taxon>
        <taxon>Bacillati</taxon>
        <taxon>Actinomycetota</taxon>
        <taxon>Actinomycetes</taxon>
        <taxon>Micromonosporales</taxon>
        <taxon>Micromonosporaceae</taxon>
        <taxon>Actinoplanes</taxon>
    </lineage>
</organism>
<dbReference type="Proteomes" id="UP000053244">
    <property type="component" value="Unassembled WGS sequence"/>
</dbReference>
<reference evidence="6 7" key="1">
    <citation type="submission" date="2015-10" db="EMBL/GenBank/DDBJ databases">
        <authorList>
            <person name="Gilbert D.G."/>
        </authorList>
    </citation>
    <scope>NUCLEOTIDE SEQUENCE [LARGE SCALE GENOMIC DNA]</scope>
    <source>
        <strain evidence="6 7">NRRL B-16712</strain>
    </source>
</reference>
<comment type="similarity">
    <text evidence="3">Belongs to the glycosyl hydrolase 5 (cellulase A) family.</text>
</comment>
<accession>A0A101JS33</accession>
<feature type="signal peptide" evidence="4">
    <location>
        <begin position="1"/>
        <end position="28"/>
    </location>
</feature>
<dbReference type="EMBL" id="LLZH01000189">
    <property type="protein sequence ID" value="KUL31997.1"/>
    <property type="molecule type" value="Genomic_DNA"/>
</dbReference>
<dbReference type="Gene3D" id="3.20.20.80">
    <property type="entry name" value="Glycosidases"/>
    <property type="match status" value="1"/>
</dbReference>
<dbReference type="InterPro" id="IPR017853">
    <property type="entry name" value="GH"/>
</dbReference>
<protein>
    <submittedName>
        <fullName evidence="6">Glycosyl hydrolase</fullName>
    </submittedName>
</protein>
<evidence type="ECO:0000256" key="3">
    <source>
        <dbReference type="RuleBase" id="RU361153"/>
    </source>
</evidence>
<dbReference type="Gene3D" id="2.60.120.260">
    <property type="entry name" value="Galactose-binding domain-like"/>
    <property type="match status" value="1"/>
</dbReference>
<evidence type="ECO:0000259" key="5">
    <source>
        <dbReference type="Pfam" id="PF00150"/>
    </source>
</evidence>
<keyword evidence="2 3" id="KW-0326">Glycosidase</keyword>
<dbReference type="OrthoDB" id="5100409at2"/>